<comment type="caution">
    <text evidence="1">The sequence shown here is derived from an EMBL/GenBank/DDBJ whole genome shotgun (WGS) entry which is preliminary data.</text>
</comment>
<evidence type="ECO:0000313" key="1">
    <source>
        <dbReference type="EMBL" id="TGY75646.1"/>
    </source>
</evidence>
<dbReference type="EMBL" id="SRYB01000055">
    <property type="protein sequence ID" value="TGY75646.1"/>
    <property type="molecule type" value="Genomic_DNA"/>
</dbReference>
<name>A0AC61RAI8_9BACT</name>
<protein>
    <submittedName>
        <fullName evidence="1">Carbamoyl-phosphate synthase small subunit</fullName>
    </submittedName>
</protein>
<evidence type="ECO:0000313" key="2">
    <source>
        <dbReference type="Proteomes" id="UP000306319"/>
    </source>
</evidence>
<dbReference type="Proteomes" id="UP000306319">
    <property type="component" value="Unassembled WGS sequence"/>
</dbReference>
<organism evidence="1 2">
    <name type="scientific">Lepagella muris</name>
    <dbReference type="NCBI Taxonomy" id="3032870"/>
    <lineage>
        <taxon>Bacteria</taxon>
        <taxon>Pseudomonadati</taxon>
        <taxon>Bacteroidota</taxon>
        <taxon>Bacteroidia</taxon>
        <taxon>Bacteroidales</taxon>
        <taxon>Muribaculaceae</taxon>
        <taxon>Lepagella</taxon>
    </lineage>
</organism>
<keyword evidence="2" id="KW-1185">Reference proteome</keyword>
<accession>A0AC61RAI8</accession>
<sequence>MKPYTKKLVLEDGREFPGVGFASDVESIGELVFNTSMVGYQEILSDPSYAAQIIVMTYPLIGNYGITDEDYETKFPSIGGMIVKENNDSPSNFRYTKTLAEVLDENNIPAMSGVDTRMLTRILRDANGLRAIITDISTPTEEAVAKIKATERPTNLVSKVSCKKRWFARTANYKYDIVAIDCGMKYNMVRSLNAHNCNVTVVPWNTSAEQIMSFKPDGVLISNGPGSPEDVPEVVETIRQLRGKVPMFGICLGHQLIALAYGAKIGAISPGHRGGNHPVKELATGKVLITSQNHGYAVIEESLADTPLRATHINLLDNTIEGCECLEDKVISVQFHPESAPGPQDSIYLFDKFIRMIPEIKK</sequence>
<reference evidence="1" key="1">
    <citation type="submission" date="2019-04" db="EMBL/GenBank/DDBJ databases">
        <title>Microbes associate with the intestines of laboratory mice.</title>
        <authorList>
            <person name="Navarre W."/>
            <person name="Wong E."/>
            <person name="Huang K."/>
            <person name="Tropini C."/>
            <person name="Ng K."/>
            <person name="Yu B."/>
        </authorList>
    </citation>
    <scope>NUCLEOTIDE SEQUENCE</scope>
    <source>
        <strain evidence="1">NM04_E33</strain>
    </source>
</reference>
<gene>
    <name evidence="1" type="ORF">E5331_19670</name>
</gene>
<proteinExistence type="predicted"/>